<reference evidence="2 3" key="1">
    <citation type="submission" date="2016-10" db="EMBL/GenBank/DDBJ databases">
        <authorList>
            <person name="de Groot N.N."/>
        </authorList>
    </citation>
    <scope>NUCLEOTIDE SEQUENCE [LARGE SCALE GENOMIC DNA]</scope>
    <source>
        <strain evidence="2 3">CGMCC 4.3510</strain>
    </source>
</reference>
<dbReference type="AlphaFoldDB" id="A0A1I2IQW5"/>
<dbReference type="STRING" id="380248.SAMN05216251_114150"/>
<evidence type="ECO:0000313" key="3">
    <source>
        <dbReference type="Proteomes" id="UP000199323"/>
    </source>
</evidence>
<dbReference type="Proteomes" id="UP000199323">
    <property type="component" value="Unassembled WGS sequence"/>
</dbReference>
<sequence length="211" mass="22973">MVDTPNAAQDTAQDIARDMDQDTAQDTPPDPSPLRNPGKYARVERERRWLLAAPPGPESVSVTRTVTDRYLTGTRLRLRRVELPDGATELKLTQKIPAPEPGGGAVRGLITNTYLSRAEYDVLAGLPAAVLTKTRLGVPPMGVDVFDGRLRGLVLAEAEFGTDEEARAYVPHLSCVAEVTDDPRFTGGSLVTAERRELLAWLAEFGLRPAE</sequence>
<dbReference type="InterPro" id="IPR033469">
    <property type="entry name" value="CYTH-like_dom_sf"/>
</dbReference>
<dbReference type="SUPFAM" id="SSF55154">
    <property type="entry name" value="CYTH-like phosphatases"/>
    <property type="match status" value="1"/>
</dbReference>
<evidence type="ECO:0000313" key="2">
    <source>
        <dbReference type="EMBL" id="SFF44802.1"/>
    </source>
</evidence>
<gene>
    <name evidence="2" type="ORF">SAMN05216251_114150</name>
</gene>
<feature type="region of interest" description="Disordered" evidence="1">
    <location>
        <begin position="1"/>
        <end position="38"/>
    </location>
</feature>
<dbReference type="EMBL" id="FONG01000014">
    <property type="protein sequence ID" value="SFF44802.1"/>
    <property type="molecule type" value="Genomic_DNA"/>
</dbReference>
<name>A0A1I2IQW5_9ACTN</name>
<accession>A0A1I2IQW5</accession>
<feature type="compositionally biased region" description="Polar residues" evidence="1">
    <location>
        <begin position="1"/>
        <end position="12"/>
    </location>
</feature>
<dbReference type="RefSeq" id="WP_245796235.1">
    <property type="nucleotide sequence ID" value="NZ_FONG01000014.1"/>
</dbReference>
<proteinExistence type="predicted"/>
<keyword evidence="3" id="KW-1185">Reference proteome</keyword>
<protein>
    <submittedName>
        <fullName evidence="2">CYTH domain-containing protein</fullName>
    </submittedName>
</protein>
<evidence type="ECO:0000256" key="1">
    <source>
        <dbReference type="SAM" id="MobiDB-lite"/>
    </source>
</evidence>
<organism evidence="2 3">
    <name type="scientific">Actinacidiphila alni</name>
    <dbReference type="NCBI Taxonomy" id="380248"/>
    <lineage>
        <taxon>Bacteria</taxon>
        <taxon>Bacillati</taxon>
        <taxon>Actinomycetota</taxon>
        <taxon>Actinomycetes</taxon>
        <taxon>Kitasatosporales</taxon>
        <taxon>Streptomycetaceae</taxon>
        <taxon>Actinacidiphila</taxon>
    </lineage>
</organism>
<dbReference type="Gene3D" id="2.40.320.10">
    <property type="entry name" value="Hypothetical Protein Pfu-838710-001"/>
    <property type="match status" value="1"/>
</dbReference>